<dbReference type="GO" id="GO:0005085">
    <property type="term" value="F:guanyl-nucleotide exchange factor activity"/>
    <property type="evidence" value="ECO:0007669"/>
    <property type="project" value="InterPro"/>
</dbReference>
<dbReference type="InterPro" id="IPR051492">
    <property type="entry name" value="Dynamin-Rho_GEF"/>
</dbReference>
<dbReference type="EMBL" id="LN890547">
    <property type="protein sequence ID" value="CUS23547.1"/>
    <property type="molecule type" value="Genomic_DNA"/>
</dbReference>
<gene>
    <name evidence="2" type="ORF">LAQU0_S10e02916g</name>
</gene>
<dbReference type="InterPro" id="IPR027267">
    <property type="entry name" value="AH/BAR_dom_sf"/>
</dbReference>
<dbReference type="OrthoDB" id="10256089at2759"/>
<dbReference type="GO" id="GO:0032955">
    <property type="term" value="P:regulation of division septum assembly"/>
    <property type="evidence" value="ECO:0007669"/>
    <property type="project" value="TreeGrafter"/>
</dbReference>
<dbReference type="AlphaFoldDB" id="A0A0P1KUF2"/>
<dbReference type="Gene3D" id="1.20.1270.60">
    <property type="entry name" value="Arfaptin homology (AH) domain/BAR domain"/>
    <property type="match status" value="1"/>
</dbReference>
<evidence type="ECO:0000313" key="3">
    <source>
        <dbReference type="Proteomes" id="UP000236544"/>
    </source>
</evidence>
<evidence type="ECO:0000313" key="2">
    <source>
        <dbReference type="EMBL" id="CUS23547.1"/>
    </source>
</evidence>
<dbReference type="Pfam" id="PF00621">
    <property type="entry name" value="RhoGEF"/>
    <property type="match status" value="1"/>
</dbReference>
<evidence type="ECO:0000259" key="1">
    <source>
        <dbReference type="PROSITE" id="PS50010"/>
    </source>
</evidence>
<dbReference type="SUPFAM" id="SSF48065">
    <property type="entry name" value="DBL homology domain (DH-domain)"/>
    <property type="match status" value="1"/>
</dbReference>
<organism evidence="2 3">
    <name type="scientific">Lachancea quebecensis</name>
    <dbReference type="NCBI Taxonomy" id="1654605"/>
    <lineage>
        <taxon>Eukaryota</taxon>
        <taxon>Fungi</taxon>
        <taxon>Dikarya</taxon>
        <taxon>Ascomycota</taxon>
        <taxon>Saccharomycotina</taxon>
        <taxon>Saccharomycetes</taxon>
        <taxon>Saccharomycetales</taxon>
        <taxon>Saccharomycetaceae</taxon>
        <taxon>Lachancea</taxon>
    </lineage>
</organism>
<dbReference type="PANTHER" id="PTHR22834:SF20">
    <property type="entry name" value="SH3 DOMAIN-CONTAINING PROTEIN"/>
    <property type="match status" value="1"/>
</dbReference>
<reference evidence="3" key="1">
    <citation type="submission" date="2015-10" db="EMBL/GenBank/DDBJ databases">
        <authorList>
            <person name="Devillers H."/>
        </authorList>
    </citation>
    <scope>NUCLEOTIDE SEQUENCE [LARGE SCALE GENOMIC DNA]</scope>
</reference>
<dbReference type="GO" id="GO:0031991">
    <property type="term" value="P:regulation of actomyosin contractile ring contraction"/>
    <property type="evidence" value="ECO:0007669"/>
    <property type="project" value="TreeGrafter"/>
</dbReference>
<dbReference type="GO" id="GO:0005737">
    <property type="term" value="C:cytoplasm"/>
    <property type="evidence" value="ECO:0007669"/>
    <property type="project" value="TreeGrafter"/>
</dbReference>
<dbReference type="Proteomes" id="UP000236544">
    <property type="component" value="Unassembled WGS sequence"/>
</dbReference>
<dbReference type="PANTHER" id="PTHR22834">
    <property type="entry name" value="NUCLEAR FUSION PROTEIN FUS2"/>
    <property type="match status" value="1"/>
</dbReference>
<dbReference type="Gene3D" id="1.20.900.10">
    <property type="entry name" value="Dbl homology (DH) domain"/>
    <property type="match status" value="1"/>
</dbReference>
<sequence>MIKSTNSIYQLDYPAKSTLTPIRDSREAFFSSEGSNAYANGPQLRGALSSNPYAKSMWTSECDYKNNVKCSIAAKTQKNCSMSAQSRGSKIHASILISSTEPLNLDFEKKETKPILISEFAGKEFLDAFHDFLGREEDYAYMTDTLNMVYRKELHHKKTGGKLIVQNSNEEILLFGNMDTISQLSRILVKSLRNYVSSCCKSGTPYARWSGPDSSFEIPENFADTFDPVEFFDSHLSKIKSTYSTYFSSHQRQLELLENLKKTRSAPFYRWYEACLDKADFLKIEDIIVAPVKRLREFYNDILNIVRHGEHYLSDSTLERLRLFSDRFQTFLSNAEDLLTEVPVTKGEGRFHSQFSNNSIHLSAPLEGNSCRSSESHFSLSSSRYSDHLSIGDMDTAVTSNDVKLNEAENEDPTLADYINRFKQIGKHLEKLEKELKTVDLAAILDQNMRQAEEWRKIFEFEPLSQLLIEQPNVESIYTIYINKLHQQRQEVMLTKLGDLQEKVIAPLALVKQSFKVIDTKIQDLKTLKKDYMSFLGSKDARGIKLKLIANHFQNTQKELLDGIPKYLDLISQFAVLLMQSYNQIMMKYMEVLSGGKRLLKRELQMLEKGEREQGDNFDILQSFASSRFYTKQLIHENWNCHGRAVESRVVRKLFEI</sequence>
<feature type="domain" description="DH" evidence="1">
    <location>
        <begin position="124"/>
        <end position="338"/>
    </location>
</feature>
<keyword evidence="3" id="KW-1185">Reference proteome</keyword>
<name>A0A0P1KUF2_9SACH</name>
<proteinExistence type="predicted"/>
<dbReference type="PROSITE" id="PS50010">
    <property type="entry name" value="DH_2"/>
    <property type="match status" value="1"/>
</dbReference>
<dbReference type="InterPro" id="IPR035899">
    <property type="entry name" value="DBL_dom_sf"/>
</dbReference>
<accession>A0A0P1KUF2</accession>
<dbReference type="SUPFAM" id="SSF103657">
    <property type="entry name" value="BAR/IMD domain-like"/>
    <property type="match status" value="1"/>
</dbReference>
<dbReference type="InterPro" id="IPR000219">
    <property type="entry name" value="DH_dom"/>
</dbReference>
<protein>
    <submittedName>
        <fullName evidence="2">LAQU0S10e02916g1_1</fullName>
    </submittedName>
</protein>